<reference evidence="12" key="1">
    <citation type="submission" date="2022-10" db="EMBL/GenBank/DDBJ databases">
        <title>Shewanella flava sp. nov, isolated from the estuary of the Fenhe River into the Yellow River.</title>
        <authorList>
            <person name="Li Y."/>
        </authorList>
    </citation>
    <scope>NUCLEOTIDE SEQUENCE</scope>
    <source>
        <strain evidence="12">FYR11-62</strain>
    </source>
</reference>
<dbReference type="EMBL" id="JAPDMX010000025">
    <property type="protein sequence ID" value="MCW3172919.1"/>
    <property type="molecule type" value="Genomic_DNA"/>
</dbReference>
<comment type="caution">
    <text evidence="12">The sequence shown here is derived from an EMBL/GenBank/DDBJ whole genome shotgun (WGS) entry which is preliminary data.</text>
</comment>
<accession>A0ABT3IA38</accession>
<evidence type="ECO:0000256" key="9">
    <source>
        <dbReference type="ARBA" id="ARBA00023136"/>
    </source>
</evidence>
<dbReference type="NCBIfam" id="TIGR01352">
    <property type="entry name" value="tonB_Cterm"/>
    <property type="match status" value="1"/>
</dbReference>
<evidence type="ECO:0000256" key="7">
    <source>
        <dbReference type="ARBA" id="ARBA00022927"/>
    </source>
</evidence>
<dbReference type="RefSeq" id="WP_264726439.1">
    <property type="nucleotide sequence ID" value="NZ_JAPDMX010000025.1"/>
</dbReference>
<evidence type="ECO:0000256" key="4">
    <source>
        <dbReference type="ARBA" id="ARBA00022475"/>
    </source>
</evidence>
<feature type="signal peptide" evidence="10">
    <location>
        <begin position="1"/>
        <end position="22"/>
    </location>
</feature>
<evidence type="ECO:0000256" key="3">
    <source>
        <dbReference type="ARBA" id="ARBA00022448"/>
    </source>
</evidence>
<sequence length="258" mass="27788">MTPKRYFAFGCLTILIQGGVLASQNSEPTIQLSEGSAMGANQAVSIMIAMKVSSQASSNVQAPIEVKPISKAEKPIEPVKNKPVKIAKPVLEPVEKPQMVAKLPRVKADKKAPLTHAEQPKALISETAINLDESQISNTESNTESNAVLTVNNQQPIDSTQGVTQETVALPQPTFLAPPVQPNYPKKARKRGFEGTVTVEVMFNQIGEQLSLTLVDSSGYSLLDTEAINAVKQWQFAAPSPQTALAYTVRVPVKFALN</sequence>
<keyword evidence="9" id="KW-0472">Membrane</keyword>
<dbReference type="InterPro" id="IPR006260">
    <property type="entry name" value="TonB/TolA_C"/>
</dbReference>
<dbReference type="PROSITE" id="PS52015">
    <property type="entry name" value="TONB_CTD"/>
    <property type="match status" value="1"/>
</dbReference>
<evidence type="ECO:0000256" key="1">
    <source>
        <dbReference type="ARBA" id="ARBA00004383"/>
    </source>
</evidence>
<evidence type="ECO:0000256" key="6">
    <source>
        <dbReference type="ARBA" id="ARBA00022692"/>
    </source>
</evidence>
<comment type="similarity">
    <text evidence="2">Belongs to the TonB family.</text>
</comment>
<feature type="domain" description="TonB C-terminal" evidence="11">
    <location>
        <begin position="169"/>
        <end position="258"/>
    </location>
</feature>
<keyword evidence="6" id="KW-0812">Transmembrane</keyword>
<evidence type="ECO:0000259" key="11">
    <source>
        <dbReference type="PROSITE" id="PS52015"/>
    </source>
</evidence>
<comment type="subcellular location">
    <subcellularLocation>
        <location evidence="1">Cell inner membrane</location>
        <topology evidence="1">Single-pass membrane protein</topology>
        <orientation evidence="1">Periplasmic side</orientation>
    </subcellularLocation>
</comment>
<keyword evidence="5" id="KW-0997">Cell inner membrane</keyword>
<name>A0ABT3IA38_9GAMM</name>
<protein>
    <submittedName>
        <fullName evidence="12">TonB family protein</fullName>
    </submittedName>
</protein>
<dbReference type="Pfam" id="PF03544">
    <property type="entry name" value="TonB_C"/>
    <property type="match status" value="1"/>
</dbReference>
<dbReference type="InterPro" id="IPR051045">
    <property type="entry name" value="TonB-dependent_transducer"/>
</dbReference>
<dbReference type="InterPro" id="IPR037682">
    <property type="entry name" value="TonB_C"/>
</dbReference>
<dbReference type="SUPFAM" id="SSF74653">
    <property type="entry name" value="TolA/TonB C-terminal domain"/>
    <property type="match status" value="1"/>
</dbReference>
<keyword evidence="4" id="KW-1003">Cell membrane</keyword>
<organism evidence="12 13">
    <name type="scientific">Shewanella subflava</name>
    <dbReference type="NCBI Taxonomy" id="2986476"/>
    <lineage>
        <taxon>Bacteria</taxon>
        <taxon>Pseudomonadati</taxon>
        <taxon>Pseudomonadota</taxon>
        <taxon>Gammaproteobacteria</taxon>
        <taxon>Alteromonadales</taxon>
        <taxon>Shewanellaceae</taxon>
        <taxon>Shewanella</taxon>
    </lineage>
</organism>
<evidence type="ECO:0000256" key="10">
    <source>
        <dbReference type="SAM" id="SignalP"/>
    </source>
</evidence>
<gene>
    <name evidence="12" type="ORF">OHT75_10550</name>
</gene>
<evidence type="ECO:0000313" key="12">
    <source>
        <dbReference type="EMBL" id="MCW3172919.1"/>
    </source>
</evidence>
<dbReference type="Gene3D" id="3.30.1150.10">
    <property type="match status" value="1"/>
</dbReference>
<dbReference type="PANTHER" id="PTHR33446">
    <property type="entry name" value="PROTEIN TONB-RELATED"/>
    <property type="match status" value="1"/>
</dbReference>
<keyword evidence="10" id="KW-0732">Signal</keyword>
<dbReference type="PANTHER" id="PTHR33446:SF2">
    <property type="entry name" value="PROTEIN TONB"/>
    <property type="match status" value="1"/>
</dbReference>
<keyword evidence="8" id="KW-1133">Transmembrane helix</keyword>
<evidence type="ECO:0000256" key="5">
    <source>
        <dbReference type="ARBA" id="ARBA00022519"/>
    </source>
</evidence>
<dbReference type="Proteomes" id="UP001163714">
    <property type="component" value="Unassembled WGS sequence"/>
</dbReference>
<feature type="chain" id="PRO_5046271084" evidence="10">
    <location>
        <begin position="23"/>
        <end position="258"/>
    </location>
</feature>
<evidence type="ECO:0000313" key="13">
    <source>
        <dbReference type="Proteomes" id="UP001163714"/>
    </source>
</evidence>
<keyword evidence="7" id="KW-0653">Protein transport</keyword>
<evidence type="ECO:0000256" key="8">
    <source>
        <dbReference type="ARBA" id="ARBA00022989"/>
    </source>
</evidence>
<keyword evidence="13" id="KW-1185">Reference proteome</keyword>
<evidence type="ECO:0000256" key="2">
    <source>
        <dbReference type="ARBA" id="ARBA00006555"/>
    </source>
</evidence>
<proteinExistence type="inferred from homology"/>
<keyword evidence="3" id="KW-0813">Transport</keyword>